<name>A0A9W8HX75_9FUNG</name>
<dbReference type="Gene3D" id="3.30.200.20">
    <property type="entry name" value="Phosphorylase Kinase, domain 1"/>
    <property type="match status" value="1"/>
</dbReference>
<dbReference type="GO" id="GO:0005524">
    <property type="term" value="F:ATP binding"/>
    <property type="evidence" value="ECO:0007669"/>
    <property type="project" value="UniProtKB-UniRule"/>
</dbReference>
<keyword evidence="6 14" id="KW-0418">Kinase</keyword>
<feature type="region of interest" description="Disordered" evidence="12">
    <location>
        <begin position="1487"/>
        <end position="1517"/>
    </location>
</feature>
<evidence type="ECO:0000256" key="2">
    <source>
        <dbReference type="ARBA" id="ARBA00013203"/>
    </source>
</evidence>
<dbReference type="PANTHER" id="PTHR24058:SF22">
    <property type="entry name" value="DUAL SPECIFICITY TYROSINE-PHOSPHORYLATION-REGULATED KINASE 4"/>
    <property type="match status" value="1"/>
</dbReference>
<keyword evidence="5 11" id="KW-0547">Nucleotide-binding</keyword>
<evidence type="ECO:0000256" key="1">
    <source>
        <dbReference type="ARBA" id="ARBA00008867"/>
    </source>
</evidence>
<dbReference type="EC" id="2.7.12.1" evidence="2"/>
<feature type="region of interest" description="Disordered" evidence="12">
    <location>
        <begin position="274"/>
        <end position="293"/>
    </location>
</feature>
<dbReference type="Gene3D" id="3.30.10.30">
    <property type="entry name" value="DYRK"/>
    <property type="match status" value="1"/>
</dbReference>
<dbReference type="OrthoDB" id="27962at2759"/>
<dbReference type="InterPro" id="IPR000719">
    <property type="entry name" value="Prot_kinase_dom"/>
</dbReference>
<dbReference type="Pfam" id="PF26251">
    <property type="entry name" value="TPR_TRAPPC9-Trs120"/>
    <property type="match status" value="1"/>
</dbReference>
<feature type="compositionally biased region" description="Polar residues" evidence="12">
    <location>
        <begin position="24"/>
        <end position="44"/>
    </location>
</feature>
<dbReference type="InterPro" id="IPR011009">
    <property type="entry name" value="Kinase-like_dom_sf"/>
</dbReference>
<dbReference type="PANTHER" id="PTHR24058">
    <property type="entry name" value="DUAL SPECIFICITY PROTEIN KINASE"/>
    <property type="match status" value="1"/>
</dbReference>
<organism evidence="14 15">
    <name type="scientific">Coemansia guatemalensis</name>
    <dbReference type="NCBI Taxonomy" id="2761395"/>
    <lineage>
        <taxon>Eukaryota</taxon>
        <taxon>Fungi</taxon>
        <taxon>Fungi incertae sedis</taxon>
        <taxon>Zoopagomycota</taxon>
        <taxon>Kickxellomycotina</taxon>
        <taxon>Kickxellomycetes</taxon>
        <taxon>Kickxellales</taxon>
        <taxon>Kickxellaceae</taxon>
        <taxon>Coemansia</taxon>
    </lineage>
</organism>
<feature type="compositionally biased region" description="Polar residues" evidence="12">
    <location>
        <begin position="177"/>
        <end position="196"/>
    </location>
</feature>
<comment type="caution">
    <text evidence="14">The sequence shown here is derived from an EMBL/GenBank/DDBJ whole genome shotgun (WGS) entry which is preliminary data.</text>
</comment>
<dbReference type="InterPro" id="IPR017441">
    <property type="entry name" value="Protein_kinase_ATP_BS"/>
</dbReference>
<evidence type="ECO:0000256" key="8">
    <source>
        <dbReference type="ARBA" id="ARBA00049003"/>
    </source>
</evidence>
<proteinExistence type="inferred from homology"/>
<dbReference type="GO" id="GO:0004674">
    <property type="term" value="F:protein serine/threonine kinase activity"/>
    <property type="evidence" value="ECO:0007669"/>
    <property type="project" value="UniProtKB-KW"/>
</dbReference>
<feature type="region of interest" description="Disordered" evidence="12">
    <location>
        <begin position="1197"/>
        <end position="1237"/>
    </location>
</feature>
<feature type="region of interest" description="Disordered" evidence="12">
    <location>
        <begin position="308"/>
        <end position="385"/>
    </location>
</feature>
<dbReference type="InterPro" id="IPR058563">
    <property type="entry name" value="Trs120_TRAPPC9_N"/>
</dbReference>
<protein>
    <recommendedName>
        <fullName evidence="2">dual-specificity kinase</fullName>
        <ecNumber evidence="2">2.7.12.1</ecNumber>
    </recommendedName>
</protein>
<dbReference type="Pfam" id="PF26254">
    <property type="entry name" value="Ig_TRAPPC9-Trs120_1st"/>
    <property type="match status" value="1"/>
</dbReference>
<dbReference type="Proteomes" id="UP001140094">
    <property type="component" value="Unassembled WGS sequence"/>
</dbReference>
<feature type="compositionally biased region" description="Basic and acidic residues" evidence="12">
    <location>
        <begin position="167"/>
        <end position="176"/>
    </location>
</feature>
<dbReference type="InterPro" id="IPR042521">
    <property type="entry name" value="DYRK"/>
</dbReference>
<evidence type="ECO:0000313" key="14">
    <source>
        <dbReference type="EMBL" id="KAJ2804108.1"/>
    </source>
</evidence>
<gene>
    <name evidence="14" type="primary">POM1</name>
    <name evidence="14" type="ORF">H4R20_002636</name>
</gene>
<dbReference type="PROSITE" id="PS00107">
    <property type="entry name" value="PROTEIN_KINASE_ATP"/>
    <property type="match status" value="1"/>
</dbReference>
<evidence type="ECO:0000256" key="10">
    <source>
        <dbReference type="ARBA" id="ARBA00051680"/>
    </source>
</evidence>
<feature type="region of interest" description="Disordered" evidence="12">
    <location>
        <begin position="1099"/>
        <end position="1180"/>
    </location>
</feature>
<feature type="compositionally biased region" description="Polar residues" evidence="12">
    <location>
        <begin position="891"/>
        <end position="902"/>
    </location>
</feature>
<dbReference type="GO" id="GO:0004712">
    <property type="term" value="F:protein serine/threonine/tyrosine kinase activity"/>
    <property type="evidence" value="ECO:0007669"/>
    <property type="project" value="UniProtKB-EC"/>
</dbReference>
<dbReference type="GO" id="GO:0005737">
    <property type="term" value="C:cytoplasm"/>
    <property type="evidence" value="ECO:0007669"/>
    <property type="project" value="TreeGrafter"/>
</dbReference>
<comment type="catalytic activity">
    <reaction evidence="8">
        <text>L-seryl-[protein] + ATP = O-phospho-L-seryl-[protein] + ADP + H(+)</text>
        <dbReference type="Rhea" id="RHEA:17989"/>
        <dbReference type="Rhea" id="RHEA-COMP:9863"/>
        <dbReference type="Rhea" id="RHEA-COMP:11604"/>
        <dbReference type="ChEBI" id="CHEBI:15378"/>
        <dbReference type="ChEBI" id="CHEBI:29999"/>
        <dbReference type="ChEBI" id="CHEBI:30616"/>
        <dbReference type="ChEBI" id="CHEBI:83421"/>
        <dbReference type="ChEBI" id="CHEBI:456216"/>
        <dbReference type="EC" id="2.7.12.1"/>
    </reaction>
</comment>
<feature type="non-terminal residue" evidence="14">
    <location>
        <position position="2519"/>
    </location>
</feature>
<evidence type="ECO:0000256" key="11">
    <source>
        <dbReference type="PROSITE-ProRule" id="PRU10141"/>
    </source>
</evidence>
<keyword evidence="15" id="KW-1185">Reference proteome</keyword>
<reference evidence="14" key="1">
    <citation type="submission" date="2022-07" db="EMBL/GenBank/DDBJ databases">
        <title>Phylogenomic reconstructions and comparative analyses of Kickxellomycotina fungi.</title>
        <authorList>
            <person name="Reynolds N.K."/>
            <person name="Stajich J.E."/>
            <person name="Barry K."/>
            <person name="Grigoriev I.V."/>
            <person name="Crous P."/>
            <person name="Smith M.E."/>
        </authorList>
    </citation>
    <scope>NUCLEOTIDE SEQUENCE</scope>
    <source>
        <strain evidence="14">NRRL 1565</strain>
    </source>
</reference>
<evidence type="ECO:0000256" key="7">
    <source>
        <dbReference type="ARBA" id="ARBA00022840"/>
    </source>
</evidence>
<feature type="compositionally biased region" description="Polar residues" evidence="12">
    <location>
        <begin position="136"/>
        <end position="148"/>
    </location>
</feature>
<dbReference type="InterPro" id="IPR058564">
    <property type="entry name" value="TPR_TRAPPC9_Trs120"/>
</dbReference>
<dbReference type="PROSITE" id="PS00108">
    <property type="entry name" value="PROTEIN_KINASE_ST"/>
    <property type="match status" value="1"/>
</dbReference>
<dbReference type="SUPFAM" id="SSF56112">
    <property type="entry name" value="Protein kinase-like (PK-like)"/>
    <property type="match status" value="1"/>
</dbReference>
<evidence type="ECO:0000259" key="13">
    <source>
        <dbReference type="PROSITE" id="PS50011"/>
    </source>
</evidence>
<dbReference type="Pfam" id="PF26282">
    <property type="entry name" value="Ig_TRAPPC9-Trs120_3rd"/>
    <property type="match status" value="1"/>
</dbReference>
<evidence type="ECO:0000256" key="9">
    <source>
        <dbReference type="ARBA" id="ARBA00049308"/>
    </source>
</evidence>
<dbReference type="CDD" id="cd14210">
    <property type="entry name" value="PKc_DYRK"/>
    <property type="match status" value="1"/>
</dbReference>
<dbReference type="InterPro" id="IPR058565">
    <property type="entry name" value="Ig_TRAPPC9_Trs120_1st"/>
</dbReference>
<dbReference type="Pfam" id="PF00069">
    <property type="entry name" value="Pkinase"/>
    <property type="match status" value="1"/>
</dbReference>
<feature type="compositionally biased region" description="Low complexity" evidence="12">
    <location>
        <begin position="313"/>
        <end position="370"/>
    </location>
</feature>
<dbReference type="InterPro" id="IPR058567">
    <property type="entry name" value="Ig_TRAPPC9_Trs120_3rd"/>
</dbReference>
<evidence type="ECO:0000256" key="12">
    <source>
        <dbReference type="SAM" id="MobiDB-lite"/>
    </source>
</evidence>
<evidence type="ECO:0000256" key="5">
    <source>
        <dbReference type="ARBA" id="ARBA00022741"/>
    </source>
</evidence>
<evidence type="ECO:0000256" key="4">
    <source>
        <dbReference type="ARBA" id="ARBA00022679"/>
    </source>
</evidence>
<keyword evidence="3 14" id="KW-0723">Serine/threonine-protein kinase</keyword>
<keyword evidence="7 11" id="KW-0067">ATP-binding</keyword>
<feature type="compositionally biased region" description="Low complexity" evidence="12">
    <location>
        <begin position="98"/>
        <end position="108"/>
    </location>
</feature>
<feature type="compositionally biased region" description="Polar residues" evidence="12">
    <location>
        <begin position="1108"/>
        <end position="1120"/>
    </location>
</feature>
<comment type="similarity">
    <text evidence="1">Belongs to the protein kinase superfamily. CMGC Ser/Thr protein kinase family. MNB/DYRK subfamily.</text>
</comment>
<dbReference type="PROSITE" id="PS50011">
    <property type="entry name" value="PROTEIN_KINASE_DOM"/>
    <property type="match status" value="1"/>
</dbReference>
<dbReference type="GO" id="GO:0005856">
    <property type="term" value="C:cytoskeleton"/>
    <property type="evidence" value="ECO:0007669"/>
    <property type="project" value="TreeGrafter"/>
</dbReference>
<feature type="compositionally biased region" description="Low complexity" evidence="12">
    <location>
        <begin position="1203"/>
        <end position="1217"/>
    </location>
</feature>
<feature type="region of interest" description="Disordered" evidence="12">
    <location>
        <begin position="883"/>
        <end position="905"/>
    </location>
</feature>
<dbReference type="Pfam" id="PF08626">
    <property type="entry name" value="TRAPPC9-Trs120"/>
    <property type="match status" value="1"/>
</dbReference>
<comment type="catalytic activity">
    <reaction evidence="10">
        <text>L-tyrosyl-[protein] + ATP = O-phospho-L-tyrosyl-[protein] + ADP + H(+)</text>
        <dbReference type="Rhea" id="RHEA:10596"/>
        <dbReference type="Rhea" id="RHEA-COMP:10136"/>
        <dbReference type="Rhea" id="RHEA-COMP:20101"/>
        <dbReference type="ChEBI" id="CHEBI:15378"/>
        <dbReference type="ChEBI" id="CHEBI:30616"/>
        <dbReference type="ChEBI" id="CHEBI:46858"/>
        <dbReference type="ChEBI" id="CHEBI:61978"/>
        <dbReference type="ChEBI" id="CHEBI:456216"/>
        <dbReference type="EC" id="2.7.12.1"/>
    </reaction>
</comment>
<dbReference type="EMBL" id="JANBUO010000439">
    <property type="protein sequence ID" value="KAJ2804108.1"/>
    <property type="molecule type" value="Genomic_DNA"/>
</dbReference>
<keyword evidence="4 14" id="KW-0808">Transferase</keyword>
<dbReference type="Pfam" id="PF26280">
    <property type="entry name" value="Ig_TRAPPC9-Trs120_2nd"/>
    <property type="match status" value="1"/>
</dbReference>
<comment type="catalytic activity">
    <reaction evidence="9">
        <text>L-threonyl-[protein] + ATP = O-phospho-L-threonyl-[protein] + ADP + H(+)</text>
        <dbReference type="Rhea" id="RHEA:46608"/>
        <dbReference type="Rhea" id="RHEA-COMP:11060"/>
        <dbReference type="Rhea" id="RHEA-COMP:11605"/>
        <dbReference type="ChEBI" id="CHEBI:15378"/>
        <dbReference type="ChEBI" id="CHEBI:30013"/>
        <dbReference type="ChEBI" id="CHEBI:30616"/>
        <dbReference type="ChEBI" id="CHEBI:61977"/>
        <dbReference type="ChEBI" id="CHEBI:456216"/>
        <dbReference type="EC" id="2.7.12.1"/>
    </reaction>
</comment>
<sequence length="2519" mass="270426">GDGAKRGPATATGSGPASGRRFLQASSSNYELTQSSGNEHPTSSSEKDSGDGASVKTGNGALRQKGSATFTGTHRPLQARLETSAKTATSADSERARPAAAATQRAGRPSLGAAATRLPTWRTQQAVRETDVRISTGKNTPQRASLTSIGAGGNKLAVRESSAQSVSREKSGEESKVSSAGSQKAQPQSRPTQAKLTQAGAGRSQGNSNMSSSVSAIGIGSYNSAYQAPRPAPRAGAAASVVGAVAPYQPSSANAPTQSATIGGQGVRSQVASYQQRFGGGKGSSSVVSAATGPTQTAVHTQYPATKAASVVQAGARQRQQNSRQQQQPSRQQIPQQQQQQQQQHSQAMAAAQTAPSRSQSAAHSSSRMSGPISGRTSVSGVPPLTPQEAIARYGQQLSGPERTEILEYPHVYYVGNAKARMASRAYAYDDERGDYIIHARDHLLYRYELIEVLGKGSFGQVLRARDHKTGDVVAIKIIRNRKRFHHQAQTEVKLLECLRRWDPTGAHNILQMTASFYFRNHLCIVMELLDINLYEWLKAHQFAGTPVPLLRHLTAQMLQALQLMGRHRIIHADLKPENILLASPPPMPSRRAAPAGAGAAPPHPLTNPQLSIDMQRGMYTIKVIDLGSSCFENERVYTYIQSRFYRAPEVILGLPYGPGIDVWSLGCIVVELLTGYPLFPGENEREQLACIVEVLGPPPPYLLEHAPRCADFAEPVPYGVQATPVGNMLLMPNGACVVGSMVIKPYTSTKNKRRRPGSRPLEQVLARARDPRLVDFVMRTLAWDPAMRMSPEDALRHPWITDMPFQPPRVGMAVPGAHMGVVQPGYVMMPAAPVAQQQPHQLPPQAGMAAAHGAYMQQAIPQQPTAYGNVGQFKVMAHERTAAEPHNGSETKSPSHSTLSDGNLERTSRQHCFAAGTVTAVDAAGIRVQLVAIGEVRADRLAYWSNAIAQFSRIRLSDILPHVEPGLVSQGYGGMEAEGTLRFTFVSDGNEEHEHLEGLQTYRQTLGVIGIVDCAVNSDMAACYDKFLRVISHHTTAVAYRCLAFDPQEDQPDDVAGMTVVPNAGGSLLFYLQTLLSDFGGSMVEALGLMAKSIEDRSDLQSPAAKTPSTGSRSLSPASTAERDEQDGYGSAHEVAATVTGRPSIAKPSINRRESAHSLPAGDPRTAAGRSSPGSQSIRGIVRYGGEMDREMLASQFARGESPSSPLSQPSAAATSHSAKDRKLTRNSGGANAGSGRLKKLQGDLYLMSGRLSESLEAYSAAIEASVAFNDFLWQAVGLEGYCAALLQLCERPGDRRLANAFALGAPRTAATDRNSPIVEKIGAGSIENGLGTALAELGGLFAQVPQLLEKCHAFAPLLHAEACMRAALVHQATREALLLEEPALALDVLLRANVLHPQWRADRVLWETRDVVARQLGVPQRGAINEWLQRGWSSSFTGLALSDQLEMSSEASALFGSIGLQRKSFFFLRQFLLMAIPTLMRTSSDARRTAGASDADDSDRSLSPRHSSASATEHRQLHSALSTFTDGSSAFAAVSAAVAAASTTPMQFGPALLRRRAAAAAGTASTGAPGMLQAVVGCLDVLMYSLETGDPGSRPKARRGWQQLQADVLRECLSAAEALPSYPHAVACAFRLVRCLSELASIVPETQRRALFEEQHAMRSYLQRTIGLLHLHRHSARSGSVDEDDMEEDTEDAELAGSDVPHVVGRDAAVLGGTLDSLVIGIQLCTPADSALPVQSGKTQAATVPSLFLYNPSAQMQSDRPLLLVAGERTHFVATLRNPFPFALPLTDVELVAQGAAVTESVSCTLPPGGPSHVLLGLVPQEDGQLRVSGLRMCLFQHLAVRCVLPDEDAQDARRRLKERPLLQRLDAERSSLLGHTDRRIESSDVQLSAMNAGHSLVATVAPQMPRLSVAECSLAHEESLSLYEGESRIVSLTLVNSSDCVGVDRMEISFEPLAGEERRSGEGSRADAQLRDLVDAAFGYKSSETCSILPQGSYDLHIRVDGLAGLRGGDVVVRYGCDSSAGAGWSRVLRWPVRVSVARLLVSPPDHEADSTTTYLDLPPCISRLLSSPSSEQRAADSTLHDIIRILKNAVSAEPHSDPTPAAELEDLFYLAAFNLLNTGTSSLRLDIEVDLSRNAPGSGNNRNMIFSLQTCVAAQKSLSRLLVPLPRVALDEATVSAPIPGIEANGGPDAAVFYPWRTSLYNAPGEDGWVSGGNKSARRRQFVVSQMATEGLQSDLALHRSIYWHQRDIASRVRIRWECEQSNRSGYVDPRQLFVLDRRSLAVVRPPDVQMRVSVDGASATRAGKHLLETSCGVRKVAELALALTNATTDDLDLLFSIRVVKNLEVQAGPEGGSDGSIKPDGGSDNIQVADAYLYASNSVGRLAAANIDMSFAASMPASAVTEKRRRFRFRPAIGGLGTADRPVDNTNSFSDLVVSSHPPHASGLVLDDIEEMILPRLAAHSSHTLTIPLYILTPGRHQVEYCVRRNNSNSSDEAPPVVVHESLLINSDCESQQL</sequence>
<evidence type="ECO:0000313" key="15">
    <source>
        <dbReference type="Proteomes" id="UP001140094"/>
    </source>
</evidence>
<dbReference type="InterPro" id="IPR050494">
    <property type="entry name" value="Ser_Thr_dual-spec_kinase"/>
</dbReference>
<feature type="domain" description="Protein kinase" evidence="13">
    <location>
        <begin position="448"/>
        <end position="801"/>
    </location>
</feature>
<evidence type="ECO:0000256" key="6">
    <source>
        <dbReference type="ARBA" id="ARBA00022777"/>
    </source>
</evidence>
<feature type="region of interest" description="Disordered" evidence="12">
    <location>
        <begin position="1"/>
        <end position="212"/>
    </location>
</feature>
<evidence type="ECO:0000256" key="3">
    <source>
        <dbReference type="ARBA" id="ARBA00022527"/>
    </source>
</evidence>
<dbReference type="Gene3D" id="1.10.510.10">
    <property type="entry name" value="Transferase(Phosphotransferase) domain 1"/>
    <property type="match status" value="1"/>
</dbReference>
<dbReference type="SMART" id="SM00220">
    <property type="entry name" value="S_TKc"/>
    <property type="match status" value="1"/>
</dbReference>
<dbReference type="InterPro" id="IPR008271">
    <property type="entry name" value="Ser/Thr_kinase_AS"/>
</dbReference>
<accession>A0A9W8HX75</accession>
<feature type="binding site" evidence="11">
    <location>
        <position position="477"/>
    </location>
    <ligand>
        <name>ATP</name>
        <dbReference type="ChEBI" id="CHEBI:30616"/>
    </ligand>
</feature>